<reference evidence="2" key="1">
    <citation type="submission" date="2016-09" db="EMBL/GenBank/DDBJ databases">
        <authorList>
            <person name="Guldener U."/>
        </authorList>
    </citation>
    <scope>NUCLEOTIDE SEQUENCE [LARGE SCALE GENOMIC DNA]</scope>
    <source>
        <strain evidence="2">V64-1</strain>
    </source>
</reference>
<protein>
    <submittedName>
        <fullName evidence="1">Uncharacterized protein</fullName>
    </submittedName>
</protein>
<evidence type="ECO:0000313" key="2">
    <source>
        <dbReference type="Proteomes" id="UP000219369"/>
    </source>
</evidence>
<proteinExistence type="predicted"/>
<dbReference type="Proteomes" id="UP000219369">
    <property type="component" value="Unassembled WGS sequence"/>
</dbReference>
<name>A0A2H3SN90_FUSOX</name>
<dbReference type="AlphaFoldDB" id="A0A2H3SN90"/>
<accession>A0A2H3SN90</accession>
<evidence type="ECO:0000313" key="1">
    <source>
        <dbReference type="EMBL" id="SCO77926.1"/>
    </source>
</evidence>
<gene>
    <name evidence="1" type="ORF">FRV6_02138</name>
</gene>
<dbReference type="EMBL" id="FMJY01000001">
    <property type="protein sequence ID" value="SCO77926.1"/>
    <property type="molecule type" value="Genomic_DNA"/>
</dbReference>
<sequence length="128" mass="14698">MNIGVDRGHFNLENVSKKEPDSLHKWVIPIVSVSVYLFLLVDGEEMLRNRHQGSTSSQEHSVTDNVIFPDDQRSSLFNKSVVLPTGDEEETSRHRERIFGYDEATKECDCSDERAIIDETERSVLLYL</sequence>
<organism evidence="1 2">
    <name type="scientific">Fusarium oxysporum</name>
    <name type="common">Fusarium vascular wilt</name>
    <dbReference type="NCBI Taxonomy" id="5507"/>
    <lineage>
        <taxon>Eukaryota</taxon>
        <taxon>Fungi</taxon>
        <taxon>Dikarya</taxon>
        <taxon>Ascomycota</taxon>
        <taxon>Pezizomycotina</taxon>
        <taxon>Sordariomycetes</taxon>
        <taxon>Hypocreomycetidae</taxon>
        <taxon>Hypocreales</taxon>
        <taxon>Nectriaceae</taxon>
        <taxon>Fusarium</taxon>
        <taxon>Fusarium oxysporum species complex</taxon>
    </lineage>
</organism>
<dbReference type="OrthoDB" id="10375743at2759"/>